<organism evidence="1 2">
    <name type="scientific">Kibdelosporangium phytohabitans</name>
    <dbReference type="NCBI Taxonomy" id="860235"/>
    <lineage>
        <taxon>Bacteria</taxon>
        <taxon>Bacillati</taxon>
        <taxon>Actinomycetota</taxon>
        <taxon>Actinomycetes</taxon>
        <taxon>Pseudonocardiales</taxon>
        <taxon>Pseudonocardiaceae</taxon>
        <taxon>Kibdelosporangium</taxon>
    </lineage>
</organism>
<dbReference type="Proteomes" id="UP000063699">
    <property type="component" value="Chromosome"/>
</dbReference>
<protein>
    <submittedName>
        <fullName evidence="1">Uncharacterized protein</fullName>
    </submittedName>
</protein>
<keyword evidence="2" id="KW-1185">Reference proteome</keyword>
<dbReference type="RefSeq" id="WP_054295082.1">
    <property type="nucleotide sequence ID" value="NZ_CP012752.1"/>
</dbReference>
<reference evidence="1 2" key="1">
    <citation type="submission" date="2015-07" db="EMBL/GenBank/DDBJ databases">
        <title>Genome sequencing of Kibdelosporangium phytohabitans.</title>
        <authorList>
            <person name="Qin S."/>
            <person name="Xing K."/>
        </authorList>
    </citation>
    <scope>NUCLEOTIDE SEQUENCE [LARGE SCALE GENOMIC DNA]</scope>
    <source>
        <strain evidence="1 2">KLBMP1111</strain>
    </source>
</reference>
<evidence type="ECO:0000313" key="1">
    <source>
        <dbReference type="EMBL" id="ALG13193.1"/>
    </source>
</evidence>
<dbReference type="EMBL" id="CP012752">
    <property type="protein sequence ID" value="ALG13193.1"/>
    <property type="molecule type" value="Genomic_DNA"/>
</dbReference>
<dbReference type="KEGG" id="kphy:AOZ06_45720"/>
<proteinExistence type="predicted"/>
<dbReference type="OrthoDB" id="1150977at2"/>
<dbReference type="AlphaFoldDB" id="A0A0N9IDP2"/>
<sequence length="105" mass="12034">MKSIKLKADYERSPLWLAGAEGRGNLSFYELPISETLAADLWEWADDYEDTRDREDPARSGFPTPEAGRRFAEMGEELAKRLATELGDEYVVSYFDYTTMQARVV</sequence>
<gene>
    <name evidence="1" type="ORF">AOZ06_45720</name>
</gene>
<name>A0A0N9IDP2_9PSEU</name>
<evidence type="ECO:0000313" key="2">
    <source>
        <dbReference type="Proteomes" id="UP000063699"/>
    </source>
</evidence>
<accession>A0A0N9IDP2</accession>